<feature type="transmembrane region" description="Helical" evidence="1">
    <location>
        <begin position="146"/>
        <end position="169"/>
    </location>
</feature>
<evidence type="ECO:0000256" key="1">
    <source>
        <dbReference type="SAM" id="Phobius"/>
    </source>
</evidence>
<evidence type="ECO:0000313" key="2">
    <source>
        <dbReference type="EMBL" id="MBP2027517.1"/>
    </source>
</evidence>
<dbReference type="NCBIfam" id="TIGR02357">
    <property type="entry name" value="ECF_ThiT_YuaJ"/>
    <property type="match status" value="1"/>
</dbReference>
<feature type="transmembrane region" description="Helical" evidence="1">
    <location>
        <begin position="113"/>
        <end position="134"/>
    </location>
</feature>
<proteinExistence type="predicted"/>
<dbReference type="Proteomes" id="UP001314903">
    <property type="component" value="Unassembled WGS sequence"/>
</dbReference>
<comment type="caution">
    <text evidence="2">The sequence shown here is derived from an EMBL/GenBank/DDBJ whole genome shotgun (WGS) entry which is preliminary data.</text>
</comment>
<reference evidence="2 3" key="1">
    <citation type="submission" date="2021-03" db="EMBL/GenBank/DDBJ databases">
        <title>Genomic Encyclopedia of Type Strains, Phase IV (KMG-IV): sequencing the most valuable type-strain genomes for metagenomic binning, comparative biology and taxonomic classification.</title>
        <authorList>
            <person name="Goeker M."/>
        </authorList>
    </citation>
    <scope>NUCLEOTIDE SEQUENCE [LARGE SCALE GENOMIC DNA]</scope>
    <source>
        <strain evidence="2 3">DSM 27512</strain>
    </source>
</reference>
<name>A0ABS4KIC0_9FIRM</name>
<keyword evidence="3" id="KW-1185">Reference proteome</keyword>
<dbReference type="InterPro" id="IPR012651">
    <property type="entry name" value="Thia_Transptr_ThiT"/>
</dbReference>
<gene>
    <name evidence="2" type="ORF">J2Z35_001314</name>
</gene>
<dbReference type="Pfam" id="PF09515">
    <property type="entry name" value="Thia_YuaJ"/>
    <property type="match status" value="1"/>
</dbReference>
<sequence length="178" mass="19452">MENKRKMSTRIMVEAGIMIALAQILSYVKIFEAPYGGSVTAGSMVPIIIFSLRWGYKHGLVAAIAYGILQFVLGPKYSYHILSIFFDYLFAFGVLGLAGLFKNTRTGSIIGTSLAVFLRFIGHFISGAIVFGIYAPENMNPFVYSAAYNAGYLLPELFISVLIVSVLYAPLQKASPAI</sequence>
<keyword evidence="1" id="KW-1133">Transmembrane helix</keyword>
<dbReference type="RefSeq" id="WP_209660579.1">
    <property type="nucleotide sequence ID" value="NZ_JAGGLI010000012.1"/>
</dbReference>
<keyword evidence="1" id="KW-0472">Membrane</keyword>
<evidence type="ECO:0000313" key="3">
    <source>
        <dbReference type="Proteomes" id="UP001314903"/>
    </source>
</evidence>
<accession>A0ABS4KIC0</accession>
<organism evidence="2 3">
    <name type="scientific">Acetoanaerobium pronyense</name>
    <dbReference type="NCBI Taxonomy" id="1482736"/>
    <lineage>
        <taxon>Bacteria</taxon>
        <taxon>Bacillati</taxon>
        <taxon>Bacillota</taxon>
        <taxon>Clostridia</taxon>
        <taxon>Peptostreptococcales</taxon>
        <taxon>Filifactoraceae</taxon>
        <taxon>Acetoanaerobium</taxon>
    </lineage>
</organism>
<feature type="transmembrane region" description="Helical" evidence="1">
    <location>
        <begin position="81"/>
        <end position="101"/>
    </location>
</feature>
<feature type="transmembrane region" description="Helical" evidence="1">
    <location>
        <begin position="59"/>
        <end position="75"/>
    </location>
</feature>
<dbReference type="EMBL" id="JAGGLI010000012">
    <property type="protein sequence ID" value="MBP2027517.1"/>
    <property type="molecule type" value="Genomic_DNA"/>
</dbReference>
<protein>
    <submittedName>
        <fullName evidence="2">Thiamine transporter</fullName>
    </submittedName>
</protein>
<keyword evidence="1" id="KW-0812">Transmembrane</keyword>
<dbReference type="Gene3D" id="1.10.1760.20">
    <property type="match status" value="1"/>
</dbReference>